<gene>
    <name evidence="2" type="ORF">HD842_000440</name>
</gene>
<organism evidence="2 3">
    <name type="scientific">Massilia aurea</name>
    <dbReference type="NCBI Taxonomy" id="373040"/>
    <lineage>
        <taxon>Bacteria</taxon>
        <taxon>Pseudomonadati</taxon>
        <taxon>Pseudomonadota</taxon>
        <taxon>Betaproteobacteria</taxon>
        <taxon>Burkholderiales</taxon>
        <taxon>Oxalobacteraceae</taxon>
        <taxon>Telluria group</taxon>
        <taxon>Massilia</taxon>
    </lineage>
</organism>
<feature type="chain" id="PRO_5031351170" evidence="1">
    <location>
        <begin position="22"/>
        <end position="140"/>
    </location>
</feature>
<protein>
    <submittedName>
        <fullName evidence="2">Uncharacterized protein</fullName>
    </submittedName>
</protein>
<keyword evidence="3" id="KW-1185">Reference proteome</keyword>
<dbReference type="AlphaFoldDB" id="A0A7W9U7W5"/>
<evidence type="ECO:0000313" key="3">
    <source>
        <dbReference type="Proteomes" id="UP000540787"/>
    </source>
</evidence>
<comment type="caution">
    <text evidence="2">The sequence shown here is derived from an EMBL/GenBank/DDBJ whole genome shotgun (WGS) entry which is preliminary data.</text>
</comment>
<dbReference type="EMBL" id="JACHBX010000001">
    <property type="protein sequence ID" value="MBB6132329.1"/>
    <property type="molecule type" value="Genomic_DNA"/>
</dbReference>
<proteinExistence type="predicted"/>
<dbReference type="RefSeq" id="WP_183550371.1">
    <property type="nucleotide sequence ID" value="NZ_JACHBX010000001.1"/>
</dbReference>
<dbReference type="Proteomes" id="UP000540787">
    <property type="component" value="Unassembled WGS sequence"/>
</dbReference>
<name>A0A7W9U7W5_9BURK</name>
<evidence type="ECO:0000256" key="1">
    <source>
        <dbReference type="SAM" id="SignalP"/>
    </source>
</evidence>
<evidence type="ECO:0000313" key="2">
    <source>
        <dbReference type="EMBL" id="MBB6132329.1"/>
    </source>
</evidence>
<feature type="signal peptide" evidence="1">
    <location>
        <begin position="1"/>
        <end position="21"/>
    </location>
</feature>
<sequence length="140" mass="15316">MRISSVLLPASLLLLASTSGAQSWPYPQSDTAPVTSVVVSAAAKPVRIQEEQARQIAGTYDLANGWRLKVRPGTRTIDTKIDKQQPMRLLAVAPYKFVSGDGRVTMEFNRGEFGDDMLMTYAPDPRFADMVVISSAVAQR</sequence>
<reference evidence="2 3" key="1">
    <citation type="submission" date="2020-08" db="EMBL/GenBank/DDBJ databases">
        <title>The Agave Microbiome: Exploring the role of microbial communities in plant adaptations to desert environments.</title>
        <authorList>
            <person name="Partida-Martinez L.P."/>
        </authorList>
    </citation>
    <scope>NUCLEOTIDE SEQUENCE [LARGE SCALE GENOMIC DNA]</scope>
    <source>
        <strain evidence="2 3">AT3.2</strain>
    </source>
</reference>
<keyword evidence="1" id="KW-0732">Signal</keyword>
<accession>A0A7W9U7W5</accession>